<name>A0AB38EYJ4_ECOLX</name>
<dbReference type="EMBL" id="UASG01000013">
    <property type="protein sequence ID" value="SPX31137.1"/>
    <property type="molecule type" value="Genomic_DNA"/>
</dbReference>
<protein>
    <submittedName>
        <fullName evidence="3">Uncharacterized protein</fullName>
    </submittedName>
</protein>
<evidence type="ECO:0000313" key="4">
    <source>
        <dbReference type="Proteomes" id="UP000250385"/>
    </source>
</evidence>
<dbReference type="EMBL" id="AP018802">
    <property type="protein sequence ID" value="BBF52852.1"/>
    <property type="molecule type" value="Genomic_DNA"/>
</dbReference>
<keyword evidence="1" id="KW-0472">Membrane</keyword>
<feature type="transmembrane region" description="Helical" evidence="1">
    <location>
        <begin position="15"/>
        <end position="42"/>
    </location>
</feature>
<proteinExistence type="predicted"/>
<organism evidence="3 4">
    <name type="scientific">Escherichia coli</name>
    <dbReference type="NCBI Taxonomy" id="562"/>
    <lineage>
        <taxon>Bacteria</taxon>
        <taxon>Pseudomonadati</taxon>
        <taxon>Pseudomonadota</taxon>
        <taxon>Gammaproteobacteria</taxon>
        <taxon>Enterobacterales</taxon>
        <taxon>Enterobacteriaceae</taxon>
        <taxon>Escherichia</taxon>
    </lineage>
</organism>
<evidence type="ECO:0000256" key="1">
    <source>
        <dbReference type="SAM" id="Phobius"/>
    </source>
</evidence>
<accession>A0AB38EYJ4</accession>
<keyword evidence="1" id="KW-0812">Transmembrane</keyword>
<evidence type="ECO:0000313" key="2">
    <source>
        <dbReference type="EMBL" id="BBF52852.1"/>
    </source>
</evidence>
<evidence type="ECO:0000313" key="3">
    <source>
        <dbReference type="EMBL" id="SPX31137.1"/>
    </source>
</evidence>
<dbReference type="Proteomes" id="UP000250385">
    <property type="component" value="Unassembled WGS sequence"/>
</dbReference>
<reference evidence="3 4" key="1">
    <citation type="submission" date="2018-06" db="EMBL/GenBank/DDBJ databases">
        <authorList>
            <consortium name="Pathogen Informatics"/>
            <person name="Doyle S."/>
        </authorList>
    </citation>
    <scope>NUCLEOTIDE SEQUENCE [LARGE SCALE GENOMIC DNA]</scope>
    <source>
        <strain evidence="3 4">NCTC10279</strain>
    </source>
</reference>
<evidence type="ECO:0000313" key="5">
    <source>
        <dbReference type="Proteomes" id="UP000281900"/>
    </source>
</evidence>
<gene>
    <name evidence="2" type="ORF">E2863_01349</name>
    <name evidence="3" type="ORF">NCTC10279_03515</name>
</gene>
<dbReference type="AlphaFoldDB" id="A0AB38EYJ4"/>
<sequence>MVKPPPVEVVACSQVFRVCGFLCSLVSGCYSFVLCISVSIVLDSHVISVTESFSFGVLSPAPGGRMSKLQAFFWYTV</sequence>
<dbReference type="PROSITE" id="PS51257">
    <property type="entry name" value="PROKAR_LIPOPROTEIN"/>
    <property type="match status" value="1"/>
</dbReference>
<keyword evidence="1" id="KW-1133">Transmembrane helix</keyword>
<reference evidence="2 5" key="2">
    <citation type="submission" date="2018-07" db="EMBL/GenBank/DDBJ databases">
        <title>Genomic analysis of colistin resistant EHEC isolated from cattle in Japan.</title>
        <authorList>
            <person name="Kusumoto M."/>
            <person name="Misumi W."/>
            <person name="Ogura Y."/>
            <person name="Hayashi T."/>
            <person name="Akiba M."/>
        </authorList>
    </citation>
    <scope>NUCLEOTIDE SEQUENCE [LARGE SCALE GENOMIC DNA]</scope>
    <source>
        <strain evidence="2 5">E2863</strain>
    </source>
</reference>
<dbReference type="Proteomes" id="UP000281900">
    <property type="component" value="Chromosome"/>
</dbReference>